<reference evidence="2" key="1">
    <citation type="submission" date="2011-07" db="EMBL/GenBank/DDBJ databases">
        <authorList>
            <consortium name="Caenorhabditis brenneri Sequencing and Analysis Consortium"/>
            <person name="Wilson R.K."/>
        </authorList>
    </citation>
    <scope>NUCLEOTIDE SEQUENCE [LARGE SCALE GENOMIC DNA]</scope>
    <source>
        <strain evidence="2">PB2801</strain>
    </source>
</reference>
<keyword evidence="2" id="KW-1185">Reference proteome</keyword>
<gene>
    <name evidence="1" type="ORF">CAEBREN_12126</name>
</gene>
<name>G0NS78_CAEBE</name>
<dbReference type="EMBL" id="GL379936">
    <property type="protein sequence ID" value="EGT36651.1"/>
    <property type="molecule type" value="Genomic_DNA"/>
</dbReference>
<dbReference type="InParanoid" id="G0NS78"/>
<dbReference type="AlphaFoldDB" id="G0NS78"/>
<evidence type="ECO:0000313" key="1">
    <source>
        <dbReference type="EMBL" id="EGT36651.1"/>
    </source>
</evidence>
<sequence length="94" mass="10456">MGELRIGFAHKPGEVRGVIRLHSFRPSDVAFFWEHENGKSATSVCTLSLLATCISTGKRNDDLIVEAWANLSYSKENSSIRTKPREKGMNTSES</sequence>
<proteinExistence type="predicted"/>
<protein>
    <submittedName>
        <fullName evidence="1">Uncharacterized protein</fullName>
    </submittedName>
</protein>
<organism evidence="2">
    <name type="scientific">Caenorhabditis brenneri</name>
    <name type="common">Nematode worm</name>
    <dbReference type="NCBI Taxonomy" id="135651"/>
    <lineage>
        <taxon>Eukaryota</taxon>
        <taxon>Metazoa</taxon>
        <taxon>Ecdysozoa</taxon>
        <taxon>Nematoda</taxon>
        <taxon>Chromadorea</taxon>
        <taxon>Rhabditida</taxon>
        <taxon>Rhabditina</taxon>
        <taxon>Rhabditomorpha</taxon>
        <taxon>Rhabditoidea</taxon>
        <taxon>Rhabditidae</taxon>
        <taxon>Peloderinae</taxon>
        <taxon>Caenorhabditis</taxon>
    </lineage>
</organism>
<dbReference type="HOGENOM" id="CLU_2388143_0_0_1"/>
<dbReference type="Proteomes" id="UP000008068">
    <property type="component" value="Unassembled WGS sequence"/>
</dbReference>
<evidence type="ECO:0000313" key="2">
    <source>
        <dbReference type="Proteomes" id="UP000008068"/>
    </source>
</evidence>
<accession>G0NS78</accession>